<feature type="region of interest" description="Disordered" evidence="1">
    <location>
        <begin position="54"/>
        <end position="95"/>
    </location>
</feature>
<organism evidence="2 3">
    <name type="scientific">Botryotinia convoluta</name>
    <dbReference type="NCBI Taxonomy" id="54673"/>
    <lineage>
        <taxon>Eukaryota</taxon>
        <taxon>Fungi</taxon>
        <taxon>Dikarya</taxon>
        <taxon>Ascomycota</taxon>
        <taxon>Pezizomycotina</taxon>
        <taxon>Leotiomycetes</taxon>
        <taxon>Helotiales</taxon>
        <taxon>Sclerotiniaceae</taxon>
        <taxon>Botryotinia</taxon>
    </lineage>
</organism>
<protein>
    <submittedName>
        <fullName evidence="2">Uncharacterized protein</fullName>
    </submittedName>
</protein>
<evidence type="ECO:0000313" key="2">
    <source>
        <dbReference type="EMBL" id="TGO57316.1"/>
    </source>
</evidence>
<dbReference type="Proteomes" id="UP000297527">
    <property type="component" value="Unassembled WGS sequence"/>
</dbReference>
<dbReference type="EMBL" id="PQXN01000067">
    <property type="protein sequence ID" value="TGO57316.1"/>
    <property type="molecule type" value="Genomic_DNA"/>
</dbReference>
<keyword evidence="3" id="KW-1185">Reference proteome</keyword>
<comment type="caution">
    <text evidence="2">The sequence shown here is derived from an EMBL/GenBank/DDBJ whole genome shotgun (WGS) entry which is preliminary data.</text>
</comment>
<dbReference type="AlphaFoldDB" id="A0A4Z1I779"/>
<accession>A0A4Z1I779</accession>
<evidence type="ECO:0000256" key="1">
    <source>
        <dbReference type="SAM" id="MobiDB-lite"/>
    </source>
</evidence>
<evidence type="ECO:0000313" key="3">
    <source>
        <dbReference type="Proteomes" id="UP000297527"/>
    </source>
</evidence>
<reference evidence="2 3" key="1">
    <citation type="submission" date="2017-12" db="EMBL/GenBank/DDBJ databases">
        <title>Comparative genomics of Botrytis spp.</title>
        <authorList>
            <person name="Valero-Jimenez C.A."/>
            <person name="Tapia P."/>
            <person name="Veloso J."/>
            <person name="Silva-Moreno E."/>
            <person name="Staats M."/>
            <person name="Valdes J.H."/>
            <person name="Van Kan J.A.L."/>
        </authorList>
    </citation>
    <scope>NUCLEOTIDE SEQUENCE [LARGE SCALE GENOMIC DNA]</scope>
    <source>
        <strain evidence="2 3">MUCL11595</strain>
    </source>
</reference>
<sequence>MFYAAWNAKHSKLLRILRESFMPARYDVERQPQDLGHCTKDTCFTNLAGEHASAALPRRIQAQDQTTEENESPTGKLSNEVHIEQQPKRKLKGTVVKQEQDIRIEQLALEDSKFLENI</sequence>
<proteinExistence type="predicted"/>
<gene>
    <name evidence="2" type="ORF">BCON_0067g00380</name>
</gene>
<name>A0A4Z1I779_9HELO</name>
<dbReference type="OrthoDB" id="3540466at2759"/>